<feature type="coiled-coil region" evidence="1">
    <location>
        <begin position="376"/>
        <end position="403"/>
    </location>
</feature>
<feature type="region of interest" description="Disordered" evidence="2">
    <location>
        <begin position="157"/>
        <end position="323"/>
    </location>
</feature>
<feature type="compositionally biased region" description="Basic and acidic residues" evidence="2">
    <location>
        <begin position="295"/>
        <end position="323"/>
    </location>
</feature>
<accession>A0A6J2K140</accession>
<reference evidence="4" key="1">
    <citation type="submission" date="2025-08" db="UniProtKB">
        <authorList>
            <consortium name="RefSeq"/>
        </authorList>
    </citation>
    <scope>IDENTIFICATION</scope>
    <source>
        <tissue evidence="4">Silk gland</tissue>
    </source>
</reference>
<gene>
    <name evidence="4" type="primary">LOC114245930</name>
</gene>
<evidence type="ECO:0000256" key="1">
    <source>
        <dbReference type="SAM" id="Coils"/>
    </source>
</evidence>
<organism evidence="3 4">
    <name type="scientific">Bombyx mandarina</name>
    <name type="common">Wild silk moth</name>
    <name type="synonym">Wild silkworm</name>
    <dbReference type="NCBI Taxonomy" id="7092"/>
    <lineage>
        <taxon>Eukaryota</taxon>
        <taxon>Metazoa</taxon>
        <taxon>Ecdysozoa</taxon>
        <taxon>Arthropoda</taxon>
        <taxon>Hexapoda</taxon>
        <taxon>Insecta</taxon>
        <taxon>Pterygota</taxon>
        <taxon>Neoptera</taxon>
        <taxon>Endopterygota</taxon>
        <taxon>Lepidoptera</taxon>
        <taxon>Glossata</taxon>
        <taxon>Ditrysia</taxon>
        <taxon>Bombycoidea</taxon>
        <taxon>Bombycidae</taxon>
        <taxon>Bombycinae</taxon>
        <taxon>Bombyx</taxon>
    </lineage>
</organism>
<feature type="compositionally biased region" description="Polar residues" evidence="2">
    <location>
        <begin position="227"/>
        <end position="237"/>
    </location>
</feature>
<feature type="compositionally biased region" description="Basic and acidic residues" evidence="2">
    <location>
        <begin position="202"/>
        <end position="224"/>
    </location>
</feature>
<feature type="compositionally biased region" description="Basic and acidic residues" evidence="2">
    <location>
        <begin position="258"/>
        <end position="285"/>
    </location>
</feature>
<evidence type="ECO:0000256" key="2">
    <source>
        <dbReference type="SAM" id="MobiDB-lite"/>
    </source>
</evidence>
<dbReference type="AlphaFoldDB" id="A0A6J2K140"/>
<evidence type="ECO:0000313" key="4">
    <source>
        <dbReference type="RefSeq" id="XP_028034049.1"/>
    </source>
</evidence>
<feature type="compositionally biased region" description="Basic and acidic residues" evidence="2">
    <location>
        <begin position="171"/>
        <end position="189"/>
    </location>
</feature>
<feature type="region of interest" description="Disordered" evidence="2">
    <location>
        <begin position="741"/>
        <end position="776"/>
    </location>
</feature>
<dbReference type="GeneID" id="114245930"/>
<name>A0A6J2K140_BOMMA</name>
<proteinExistence type="predicted"/>
<protein>
    <submittedName>
        <fullName evidence="4">Sporulation-specific protein 15-like isoform X1</fullName>
    </submittedName>
</protein>
<keyword evidence="1" id="KW-0175">Coiled coil</keyword>
<dbReference type="RefSeq" id="XP_028034049.1">
    <property type="nucleotide sequence ID" value="XM_028178248.1"/>
</dbReference>
<dbReference type="OrthoDB" id="1938039at2759"/>
<keyword evidence="3" id="KW-1185">Reference proteome</keyword>
<sequence>MEDIYGDLENYNEVNALEELQSENRELKGKLDEYSTAMDKLQKDILQDFDKLSSEYKKLECNYSSLLKTAQAEIERKTKIIKDLNIEKDLLVINSLKNGNKRVLNIKNLAFRCQYSGKHEKPNTYPQKSSRPKATKSTEEIKEVNYKKDLSPILKTKISSTGSTDGNVSRDVSESKENVTHAVESEKSSQKPLHIRNRRKSMPTERFEEDLDGHMSEQYRRKAPETVTANKNAQDINYNDRYNRTSEQIYKNEMYYEPSRDTYRSRSSKHYDNGSYKGKDKFDSSRRRRFYSPETRNRYPREYRDDHYNRIDHRDRKLENTPVEYQKDYRKSNKIYPHDYDRYKWDRQAVKHKIPTNDYDEPYSKKQRNEAYQSYKRQEVEEKRRYEKEYKEHQDIAETFEELQSQYTSCQSPDFDYNIDYTEPIKEIMNTAVVQLEDPRISSSNYELKTLEGKEFLSTKTDIKIKFKVIKQSDWGVEKVSMPEELIRCPSDEQLIKELYTDFDNPVTRISMDNELHEDNVDRETETNQCRDGKTVCSETKKKKTPEMKIKNLTMSQPASNNYNVSKVKEVNMDSTPHTSSAIQEQGKSLGIIENLHAIKDGNKNYKEKIKIHEFPIRPIEKEEDRKSKIDSFNELEFTCGFMNTSKSFNQTTVIGIVEGDLELSDETCDNMEDQKVSLHDKKDYQEESIIENIQSSEKLVAEKPVTDLNATIDFVGEKLEEREDKNVTAKEKVEVLSNITKKEKPKKKKQKDGNETYNNSEVHNTEKTKCKSKAKPKQIKTKFHDLFGDSTSLITPEDLGLITNKTQVQNSTNYVPIFEDATDGIELQEANKIAVENLNEVSIEGLNKMTTETMEFNKIEIMNNEPEKAIANLIAMPTTETCDSNENINLHPTENESDVVKTVIISTGVQPIVLTDVLESIEPFPTNNQGTVVEKNSGTLLNALATSTPYKSAQTLSDPAPIVTENSVNSNNSESMNTATVLETSGSEMVSQKDVPDVRIFLKRKRKIIKK</sequence>
<evidence type="ECO:0000313" key="3">
    <source>
        <dbReference type="Proteomes" id="UP000504629"/>
    </source>
</evidence>
<dbReference type="Proteomes" id="UP000504629">
    <property type="component" value="Unplaced"/>
</dbReference>
<feature type="region of interest" description="Disordered" evidence="2">
    <location>
        <begin position="117"/>
        <end position="141"/>
    </location>
</feature>
<dbReference type="KEGG" id="bman:114245930"/>
<feature type="coiled-coil region" evidence="1">
    <location>
        <begin position="17"/>
        <end position="87"/>
    </location>
</feature>
<feature type="compositionally biased region" description="Polar residues" evidence="2">
    <location>
        <begin position="157"/>
        <end position="167"/>
    </location>
</feature>